<evidence type="ECO:0000313" key="8">
    <source>
        <dbReference type="Proteomes" id="UP000504629"/>
    </source>
</evidence>
<gene>
    <name evidence="9" type="primary">LOC114251810</name>
</gene>
<dbReference type="OrthoDB" id="9972904at2759"/>
<dbReference type="Gene3D" id="1.10.1450.10">
    <property type="entry name" value="Tetraspanin"/>
    <property type="match status" value="1"/>
</dbReference>
<protein>
    <recommendedName>
        <fullName evidence="7">Tetraspanin</fullName>
    </recommendedName>
</protein>
<keyword evidence="8" id="KW-1185">Reference proteome</keyword>
<comment type="similarity">
    <text evidence="2 7">Belongs to the tetraspanin (TM4SF) family.</text>
</comment>
<keyword evidence="3 7" id="KW-0812">Transmembrane</keyword>
<dbReference type="SUPFAM" id="SSF48652">
    <property type="entry name" value="Tetraspanin"/>
    <property type="match status" value="1"/>
</dbReference>
<keyword evidence="6" id="KW-1015">Disulfide bond</keyword>
<evidence type="ECO:0000256" key="4">
    <source>
        <dbReference type="ARBA" id="ARBA00022989"/>
    </source>
</evidence>
<dbReference type="GO" id="GO:0005886">
    <property type="term" value="C:plasma membrane"/>
    <property type="evidence" value="ECO:0007669"/>
    <property type="project" value="TreeGrafter"/>
</dbReference>
<evidence type="ECO:0000313" key="9">
    <source>
        <dbReference type="RefSeq" id="XP_028042005.1"/>
    </source>
</evidence>
<dbReference type="Pfam" id="PF00335">
    <property type="entry name" value="Tetraspanin"/>
    <property type="match status" value="1"/>
</dbReference>
<feature type="disulfide bond" evidence="6">
    <location>
        <begin position="147"/>
        <end position="168"/>
    </location>
</feature>
<dbReference type="PIRSF" id="PIRSF002419">
    <property type="entry name" value="Tetraspanin"/>
    <property type="match status" value="1"/>
</dbReference>
<dbReference type="PANTHER" id="PTHR19282">
    <property type="entry name" value="TETRASPANIN"/>
    <property type="match status" value="1"/>
</dbReference>
<dbReference type="RefSeq" id="XP_028042005.1">
    <property type="nucleotide sequence ID" value="XM_028186204.1"/>
</dbReference>
<feature type="transmembrane region" description="Helical" evidence="7">
    <location>
        <begin position="59"/>
        <end position="80"/>
    </location>
</feature>
<dbReference type="PANTHER" id="PTHR19282:SF252">
    <property type="entry name" value="TETRASPANIN"/>
    <property type="match status" value="1"/>
</dbReference>
<dbReference type="InterPro" id="IPR008952">
    <property type="entry name" value="Tetraspanin_EC2_sf"/>
</dbReference>
<organism evidence="8 9">
    <name type="scientific">Bombyx mandarina</name>
    <name type="common">Wild silk moth</name>
    <name type="synonym">Wild silkworm</name>
    <dbReference type="NCBI Taxonomy" id="7092"/>
    <lineage>
        <taxon>Eukaryota</taxon>
        <taxon>Metazoa</taxon>
        <taxon>Ecdysozoa</taxon>
        <taxon>Arthropoda</taxon>
        <taxon>Hexapoda</taxon>
        <taxon>Insecta</taxon>
        <taxon>Pterygota</taxon>
        <taxon>Neoptera</taxon>
        <taxon>Endopterygota</taxon>
        <taxon>Lepidoptera</taxon>
        <taxon>Glossata</taxon>
        <taxon>Ditrysia</taxon>
        <taxon>Bombycoidea</taxon>
        <taxon>Bombycidae</taxon>
        <taxon>Bombycinae</taxon>
        <taxon>Bombyx</taxon>
    </lineage>
</organism>
<feature type="disulfide bond" evidence="6">
    <location>
        <begin position="146"/>
        <end position="188"/>
    </location>
</feature>
<accession>A0A6J2KIW7</accession>
<dbReference type="Proteomes" id="UP000504629">
    <property type="component" value="Unplaced"/>
</dbReference>
<dbReference type="GeneID" id="114251810"/>
<evidence type="ECO:0000256" key="7">
    <source>
        <dbReference type="RuleBase" id="RU361218"/>
    </source>
</evidence>
<keyword evidence="4 7" id="KW-1133">Transmembrane helix</keyword>
<proteinExistence type="inferred from homology"/>
<comment type="subcellular location">
    <subcellularLocation>
        <location evidence="1 7">Membrane</location>
        <topology evidence="1 7">Multi-pass membrane protein</topology>
    </subcellularLocation>
</comment>
<dbReference type="InterPro" id="IPR000301">
    <property type="entry name" value="Tetraspanin_animals"/>
</dbReference>
<feature type="transmembrane region" description="Helical" evidence="7">
    <location>
        <begin position="12"/>
        <end position="39"/>
    </location>
</feature>
<dbReference type="AlphaFoldDB" id="A0A6J2KIW7"/>
<name>A0A6J2KIW7_BOMMA</name>
<dbReference type="InterPro" id="IPR018499">
    <property type="entry name" value="Tetraspanin/Peripherin"/>
</dbReference>
<evidence type="ECO:0000256" key="2">
    <source>
        <dbReference type="ARBA" id="ARBA00006840"/>
    </source>
</evidence>
<feature type="transmembrane region" description="Helical" evidence="7">
    <location>
        <begin position="202"/>
        <end position="228"/>
    </location>
</feature>
<evidence type="ECO:0000256" key="6">
    <source>
        <dbReference type="PIRSR" id="PIRSR002419-1"/>
    </source>
</evidence>
<dbReference type="PRINTS" id="PR00259">
    <property type="entry name" value="TMFOUR"/>
</dbReference>
<dbReference type="SMR" id="A0A6J2KIW7"/>
<evidence type="ECO:0000256" key="5">
    <source>
        <dbReference type="ARBA" id="ARBA00023136"/>
    </source>
</evidence>
<keyword evidence="5 7" id="KW-0472">Membrane</keyword>
<evidence type="ECO:0000256" key="3">
    <source>
        <dbReference type="ARBA" id="ARBA00022692"/>
    </source>
</evidence>
<reference evidence="9" key="1">
    <citation type="submission" date="2025-08" db="UniProtKB">
        <authorList>
            <consortium name="RefSeq"/>
        </authorList>
    </citation>
    <scope>IDENTIFICATION</scope>
    <source>
        <tissue evidence="9">Silk gland</tissue>
    </source>
</reference>
<dbReference type="KEGG" id="bman:114251810"/>
<feature type="transmembrane region" description="Helical" evidence="7">
    <location>
        <begin position="87"/>
        <end position="109"/>
    </location>
</feature>
<evidence type="ECO:0000256" key="1">
    <source>
        <dbReference type="ARBA" id="ARBA00004141"/>
    </source>
</evidence>
<sequence>MGNQFKNVAVIACLKTFLFVFNVVFWLTGLLLLVVGLWAEFDLHKYLELSPEFSGTAPHVMIGIAGLIVLISSVAFSCIIKGQPVLLYIYGGFLACIFMMEAGVGASVACYRDTFAKGLRDGLTETITHYNPQKANFDFAQTKLHCCGVNNYTDWMRMSPQRVIPISCCVDANNCVTANYSEVHQKGCYEVIAEYIESNMDILIGIAIGTALLPLLGTILSCCLANYIKKSKYDVMN</sequence>
<dbReference type="CDD" id="cd03127">
    <property type="entry name" value="tetraspanin_LEL"/>
    <property type="match status" value="1"/>
</dbReference>